<evidence type="ECO:0000313" key="2">
    <source>
        <dbReference type="EMBL" id="CEZ19403.1"/>
    </source>
</evidence>
<dbReference type="KEGG" id="mbat:BN1208_0511"/>
<dbReference type="RefSeq" id="WP_046487617.1">
    <property type="nucleotide sequence ID" value="NZ_LN827929.1"/>
</dbReference>
<dbReference type="Proteomes" id="UP000064007">
    <property type="component" value="Chromosome 1"/>
</dbReference>
<reference evidence="3" key="1">
    <citation type="submission" date="2014-12" db="EMBL/GenBank/DDBJ databases">
        <authorList>
            <person name="Salcher M.M."/>
        </authorList>
    </citation>
    <scope>NUCLEOTIDE SEQUENCE [LARGE SCALE GENOMIC DNA]</scope>
    <source>
        <strain evidence="3">MMS-10A-171</strain>
    </source>
</reference>
<proteinExistence type="predicted"/>
<gene>
    <name evidence="2" type="ORF">BN1208_0511</name>
</gene>
<dbReference type="OrthoDB" id="9898802at2"/>
<name>A0A0D6EVX0_9PROT</name>
<sequence length="90" mass="10107">MKQLILLLSFLLACNVTAEVIYKTIPGTPFKDITEPVLVIDKNVIYKPIPGTNMKDITEPVMIIDRGNLYPTIPGTNLRDYSVTPQFVIE</sequence>
<protein>
    <submittedName>
        <fullName evidence="2">Uncharacterized protein</fullName>
    </submittedName>
</protein>
<evidence type="ECO:0000256" key="1">
    <source>
        <dbReference type="SAM" id="SignalP"/>
    </source>
</evidence>
<dbReference type="STRING" id="1581557.BN1208_0511"/>
<feature type="signal peptide" evidence="1">
    <location>
        <begin position="1"/>
        <end position="18"/>
    </location>
</feature>
<evidence type="ECO:0000313" key="3">
    <source>
        <dbReference type="Proteomes" id="UP000064007"/>
    </source>
</evidence>
<dbReference type="HOGENOM" id="CLU_2437398_0_0_4"/>
<accession>A0A0D6EVX0</accession>
<keyword evidence="3" id="KW-1185">Reference proteome</keyword>
<dbReference type="AlphaFoldDB" id="A0A0D6EVX0"/>
<organism evidence="2 3">
    <name type="scientific">Candidatus Methylopumilus planktonicus</name>
    <dbReference type="NCBI Taxonomy" id="1581557"/>
    <lineage>
        <taxon>Bacteria</taxon>
        <taxon>Pseudomonadati</taxon>
        <taxon>Pseudomonadota</taxon>
        <taxon>Betaproteobacteria</taxon>
        <taxon>Nitrosomonadales</taxon>
        <taxon>Methylophilaceae</taxon>
        <taxon>Candidatus Methylopumilus</taxon>
    </lineage>
</organism>
<feature type="chain" id="PRO_5002303611" evidence="1">
    <location>
        <begin position="19"/>
        <end position="90"/>
    </location>
</feature>
<keyword evidence="1" id="KW-0732">Signal</keyword>
<dbReference type="EMBL" id="LN827929">
    <property type="protein sequence ID" value="CEZ19403.1"/>
    <property type="molecule type" value="Genomic_DNA"/>
</dbReference>